<evidence type="ECO:0000313" key="1">
    <source>
        <dbReference type="EMBL" id="CAI9959461.1"/>
    </source>
</evidence>
<evidence type="ECO:0000313" key="3">
    <source>
        <dbReference type="Proteomes" id="UP001642409"/>
    </source>
</evidence>
<organism evidence="1">
    <name type="scientific">Hexamita inflata</name>
    <dbReference type="NCBI Taxonomy" id="28002"/>
    <lineage>
        <taxon>Eukaryota</taxon>
        <taxon>Metamonada</taxon>
        <taxon>Diplomonadida</taxon>
        <taxon>Hexamitidae</taxon>
        <taxon>Hexamitinae</taxon>
        <taxon>Hexamita</taxon>
    </lineage>
</organism>
<evidence type="ECO:0000313" key="2">
    <source>
        <dbReference type="EMBL" id="CAL6028027.1"/>
    </source>
</evidence>
<dbReference type="AlphaFoldDB" id="A0AA86QHJ0"/>
<dbReference type="EMBL" id="CATOUU010000918">
    <property type="protein sequence ID" value="CAI9959461.1"/>
    <property type="molecule type" value="Genomic_DNA"/>
</dbReference>
<gene>
    <name evidence="2" type="ORF">HINF_LOCUS31608</name>
    <name evidence="1" type="ORF">HINF_LOCUS47106</name>
</gene>
<reference evidence="2 3" key="2">
    <citation type="submission" date="2024-07" db="EMBL/GenBank/DDBJ databases">
        <authorList>
            <person name="Akdeniz Z."/>
        </authorList>
    </citation>
    <scope>NUCLEOTIDE SEQUENCE [LARGE SCALE GENOMIC DNA]</scope>
</reference>
<proteinExistence type="predicted"/>
<comment type="caution">
    <text evidence="1">The sequence shown here is derived from an EMBL/GenBank/DDBJ whole genome shotgun (WGS) entry which is preliminary data.</text>
</comment>
<name>A0AA86QHJ0_9EUKA</name>
<evidence type="ECO:0008006" key="4">
    <source>
        <dbReference type="Google" id="ProtNLM"/>
    </source>
</evidence>
<reference evidence="1" key="1">
    <citation type="submission" date="2023-06" db="EMBL/GenBank/DDBJ databases">
        <authorList>
            <person name="Kurt Z."/>
        </authorList>
    </citation>
    <scope>NUCLEOTIDE SEQUENCE</scope>
</reference>
<sequence>MLQSDNSYYDELFCVQSEQDAKNTKWAKEILQQQPLPFEWDSAITKTGIEYFWSEKQAVMWENPNELFFMLLIERIRGQLSSLKFNSIPYTFTAHPCESVIMFFRVLCYFQADLDDLATIEQLAFDFVKHYTPTLSLSQLQDLIAAPKSRSSSPTKITKQKPQRYFLPPLRAAEQKKIPFNQCLLFDCHSLKFIIINQNETRVYPSANGYHFKTVQFRSFSPHEKLQTQPWGDTVLRFISKPPAQSKALGHLYFALDQVPRANENTALIQIITKAKKQKTNVIMHIELQLDNRESKHKCEINGIETTCEFKADVIKSQFNFMDLQKNMLVQVEEFRFLIVEFDFMTRLWLQKTLQKLFESHCLLKNELVKVGSVANFRTILESDIKNINISINDLSCIIEQQFNELKTLKGEAGLVIDEYLK</sequence>
<dbReference type="EMBL" id="CAXDID020000106">
    <property type="protein sequence ID" value="CAL6028027.1"/>
    <property type="molecule type" value="Genomic_DNA"/>
</dbReference>
<keyword evidence="3" id="KW-1185">Reference proteome</keyword>
<protein>
    <recommendedName>
        <fullName evidence="4">WW domain-containing protein</fullName>
    </recommendedName>
</protein>
<accession>A0AA86QHJ0</accession>
<dbReference type="Proteomes" id="UP001642409">
    <property type="component" value="Unassembled WGS sequence"/>
</dbReference>